<feature type="non-terminal residue" evidence="1">
    <location>
        <position position="1"/>
    </location>
</feature>
<feature type="non-terminal residue" evidence="1">
    <location>
        <position position="68"/>
    </location>
</feature>
<dbReference type="EMBL" id="UINC01028818">
    <property type="protein sequence ID" value="SVB10483.1"/>
    <property type="molecule type" value="Genomic_DNA"/>
</dbReference>
<protein>
    <submittedName>
        <fullName evidence="1">Uncharacterized protein</fullName>
    </submittedName>
</protein>
<organism evidence="1">
    <name type="scientific">marine metagenome</name>
    <dbReference type="NCBI Taxonomy" id="408172"/>
    <lineage>
        <taxon>unclassified sequences</taxon>
        <taxon>metagenomes</taxon>
        <taxon>ecological metagenomes</taxon>
    </lineage>
</organism>
<reference evidence="1" key="1">
    <citation type="submission" date="2018-05" db="EMBL/GenBank/DDBJ databases">
        <authorList>
            <person name="Lanie J.A."/>
            <person name="Ng W.-L."/>
            <person name="Kazmierczak K.M."/>
            <person name="Andrzejewski T.M."/>
            <person name="Davidsen T.M."/>
            <person name="Wayne K.J."/>
            <person name="Tettelin H."/>
            <person name="Glass J.I."/>
            <person name="Rusch D."/>
            <person name="Podicherti R."/>
            <person name="Tsui H.-C.T."/>
            <person name="Winkler M.E."/>
        </authorList>
    </citation>
    <scope>NUCLEOTIDE SEQUENCE</scope>
</reference>
<sequence>VSLLYIGMPRFLMRCTYCGTGGLVERLGKLTKPRQVLSPVTTSYSGLFLSGSISQWHSAASCVASCRN</sequence>
<name>A0A382BB80_9ZZZZ</name>
<dbReference type="AlphaFoldDB" id="A0A382BB80"/>
<accession>A0A382BB80</accession>
<proteinExistence type="predicted"/>
<evidence type="ECO:0000313" key="1">
    <source>
        <dbReference type="EMBL" id="SVB10483.1"/>
    </source>
</evidence>
<gene>
    <name evidence="1" type="ORF">METZ01_LOCUS163337</name>
</gene>